<dbReference type="PANTHER" id="PTHR48075:SF5">
    <property type="entry name" value="3-HYDROXYBUTYRYL-COA DEHYDROGENASE"/>
    <property type="match status" value="1"/>
</dbReference>
<feature type="domain" description="3-hydroxyacyl-CoA dehydrogenase NAD binding" evidence="3">
    <location>
        <begin position="9"/>
        <end position="183"/>
    </location>
</feature>
<accession>A0A4Q9VS23</accession>
<evidence type="ECO:0000256" key="1">
    <source>
        <dbReference type="ARBA" id="ARBA00023002"/>
    </source>
</evidence>
<organism evidence="4 5">
    <name type="scientific">Siculibacillus lacustris</name>
    <dbReference type="NCBI Taxonomy" id="1549641"/>
    <lineage>
        <taxon>Bacteria</taxon>
        <taxon>Pseudomonadati</taxon>
        <taxon>Pseudomonadota</taxon>
        <taxon>Alphaproteobacteria</taxon>
        <taxon>Hyphomicrobiales</taxon>
        <taxon>Ancalomicrobiaceae</taxon>
        <taxon>Siculibacillus</taxon>
    </lineage>
</organism>
<gene>
    <name evidence="4" type="ORF">EYW49_08705</name>
</gene>
<dbReference type="AlphaFoldDB" id="A0A4Q9VS23"/>
<dbReference type="Gene3D" id="3.40.50.720">
    <property type="entry name" value="NAD(P)-binding Rossmann-like Domain"/>
    <property type="match status" value="1"/>
</dbReference>
<dbReference type="OrthoDB" id="9803287at2"/>
<evidence type="ECO:0000313" key="4">
    <source>
        <dbReference type="EMBL" id="TBW38761.1"/>
    </source>
</evidence>
<sequence length="310" mass="33063">MTGRVVKRIGVVGAGTIGASWAAYFLARGLDVVATDPAPGSRERILEMVHRFWPVLEAMGLDAGASLDRLTITPDGALDLDGVDFVQESGPEREDLKIDLFRRLDAVLPADVVIASSSSGLKISNVQSACAHPERCLIGHPFNPPHIIPLVEVVAGRQTGDAAMQAAIDFYRAIGKHPIRLNKEVTGHVANRLQGAVWREALHLVLTGVASAADVDDAMSYGPGMRWALMGPSLTFHLGGGEGGIGAFLKHLGGPVQSWWDDLGHPDLTPETIALVEAAILEEVAGRSTAELAARRDKFLLGLMRLKAEL</sequence>
<dbReference type="SUPFAM" id="SSF51735">
    <property type="entry name" value="NAD(P)-binding Rossmann-fold domains"/>
    <property type="match status" value="1"/>
</dbReference>
<evidence type="ECO:0000259" key="3">
    <source>
        <dbReference type="Pfam" id="PF02737"/>
    </source>
</evidence>
<dbReference type="EMBL" id="SJFN01000010">
    <property type="protein sequence ID" value="TBW38761.1"/>
    <property type="molecule type" value="Genomic_DNA"/>
</dbReference>
<dbReference type="Proteomes" id="UP000292781">
    <property type="component" value="Unassembled WGS sequence"/>
</dbReference>
<feature type="domain" description="3-hydroxyacyl-CoA dehydrogenase C-terminal" evidence="2">
    <location>
        <begin position="187"/>
        <end position="253"/>
    </location>
</feature>
<dbReference type="InterPro" id="IPR006176">
    <property type="entry name" value="3-OHacyl-CoA_DH_NAD-bd"/>
</dbReference>
<keyword evidence="5" id="KW-1185">Reference proteome</keyword>
<dbReference type="Pfam" id="PF00725">
    <property type="entry name" value="3HCDH"/>
    <property type="match status" value="1"/>
</dbReference>
<dbReference type="GO" id="GO:0016616">
    <property type="term" value="F:oxidoreductase activity, acting on the CH-OH group of donors, NAD or NADP as acceptor"/>
    <property type="evidence" value="ECO:0007669"/>
    <property type="project" value="InterPro"/>
</dbReference>
<dbReference type="PANTHER" id="PTHR48075">
    <property type="entry name" value="3-HYDROXYACYL-COA DEHYDROGENASE FAMILY PROTEIN"/>
    <property type="match status" value="1"/>
</dbReference>
<evidence type="ECO:0000313" key="5">
    <source>
        <dbReference type="Proteomes" id="UP000292781"/>
    </source>
</evidence>
<dbReference type="InterPro" id="IPR008927">
    <property type="entry name" value="6-PGluconate_DH-like_C_sf"/>
</dbReference>
<dbReference type="Pfam" id="PF02737">
    <property type="entry name" value="3HCDH_N"/>
    <property type="match status" value="1"/>
</dbReference>
<dbReference type="InterPro" id="IPR006108">
    <property type="entry name" value="3HC_DH_C"/>
</dbReference>
<dbReference type="Gene3D" id="1.10.1040.10">
    <property type="entry name" value="N-(1-d-carboxylethyl)-l-norvaline Dehydrogenase, domain 2"/>
    <property type="match status" value="1"/>
</dbReference>
<dbReference type="GO" id="GO:0070403">
    <property type="term" value="F:NAD+ binding"/>
    <property type="evidence" value="ECO:0007669"/>
    <property type="project" value="InterPro"/>
</dbReference>
<reference evidence="4 5" key="1">
    <citation type="submission" date="2019-02" db="EMBL/GenBank/DDBJ databases">
        <title>Siculibacillus lacustris gen. nov., sp. nov., a new rosette-forming bacterium isolated from a freshwater crater lake (Lake St. Ana, Romania).</title>
        <authorList>
            <person name="Felfoldi T."/>
            <person name="Marton Z."/>
            <person name="Szabo A."/>
            <person name="Mentes A."/>
            <person name="Boka K."/>
            <person name="Marialigeti K."/>
            <person name="Mathe I."/>
            <person name="Koncz M."/>
            <person name="Schumann P."/>
            <person name="Toth E."/>
        </authorList>
    </citation>
    <scope>NUCLEOTIDE SEQUENCE [LARGE SCALE GENOMIC DNA]</scope>
    <source>
        <strain evidence="4 5">SA-279</strain>
    </source>
</reference>
<dbReference type="InterPro" id="IPR013328">
    <property type="entry name" value="6PGD_dom2"/>
</dbReference>
<name>A0A4Q9VS23_9HYPH</name>
<evidence type="ECO:0000259" key="2">
    <source>
        <dbReference type="Pfam" id="PF00725"/>
    </source>
</evidence>
<dbReference type="InterPro" id="IPR036291">
    <property type="entry name" value="NAD(P)-bd_dom_sf"/>
</dbReference>
<dbReference type="GO" id="GO:0006631">
    <property type="term" value="P:fatty acid metabolic process"/>
    <property type="evidence" value="ECO:0007669"/>
    <property type="project" value="InterPro"/>
</dbReference>
<keyword evidence="1" id="KW-0560">Oxidoreductase</keyword>
<dbReference type="RefSeq" id="WP_131308319.1">
    <property type="nucleotide sequence ID" value="NZ_SJFN01000010.1"/>
</dbReference>
<comment type="caution">
    <text evidence="4">The sequence shown here is derived from an EMBL/GenBank/DDBJ whole genome shotgun (WGS) entry which is preliminary data.</text>
</comment>
<dbReference type="SUPFAM" id="SSF48179">
    <property type="entry name" value="6-phosphogluconate dehydrogenase C-terminal domain-like"/>
    <property type="match status" value="1"/>
</dbReference>
<protein>
    <submittedName>
        <fullName evidence="4">3-hydroxyacyl-CoA dehydrogenase</fullName>
    </submittedName>
</protein>
<proteinExistence type="predicted"/>